<feature type="signal peptide" evidence="1">
    <location>
        <begin position="1"/>
        <end position="25"/>
    </location>
</feature>
<accession>A0A1B4XER7</accession>
<dbReference type="Proteomes" id="UP000243180">
    <property type="component" value="Chromosome"/>
</dbReference>
<reference evidence="2 3" key="1">
    <citation type="submission" date="2015-05" db="EMBL/GenBank/DDBJ databases">
        <title>Complete genome sequence of a sulfur-oxidizing gammaproteobacterium strain HA5.</title>
        <authorList>
            <person name="Miura A."/>
            <person name="Kojima H."/>
            <person name="Fukui M."/>
        </authorList>
    </citation>
    <scope>NUCLEOTIDE SEQUENCE [LARGE SCALE GENOMIC DNA]</scope>
    <source>
        <strain evidence="2 3">HA5</strain>
    </source>
</reference>
<dbReference type="AlphaFoldDB" id="A0A1B4XER7"/>
<dbReference type="Pfam" id="PF16986">
    <property type="entry name" value="CzcE"/>
    <property type="match status" value="1"/>
</dbReference>
<name>A0A1B4XER7_9GAMM</name>
<organism evidence="2 3">
    <name type="scientific">Sulfuricaulis limicola</name>
    <dbReference type="NCBI Taxonomy" id="1620215"/>
    <lineage>
        <taxon>Bacteria</taxon>
        <taxon>Pseudomonadati</taxon>
        <taxon>Pseudomonadota</taxon>
        <taxon>Gammaproteobacteria</taxon>
        <taxon>Acidiferrobacterales</taxon>
        <taxon>Acidiferrobacteraceae</taxon>
        <taxon>Sulfuricaulis</taxon>
    </lineage>
</organism>
<dbReference type="KEGG" id="slim:SCL_0972"/>
<proteinExistence type="predicted"/>
<feature type="chain" id="PRO_5008572343" description="CzcE family metal-binding protein" evidence="1">
    <location>
        <begin position="26"/>
        <end position="115"/>
    </location>
</feature>
<dbReference type="Gene3D" id="2.60.40.2280">
    <property type="entry name" value="Heavy-metal resistance protein CzcE"/>
    <property type="match status" value="1"/>
</dbReference>
<gene>
    <name evidence="2" type="ORF">SCL_0972</name>
</gene>
<dbReference type="EMBL" id="AP014879">
    <property type="protein sequence ID" value="BAV33288.1"/>
    <property type="molecule type" value="Genomic_DNA"/>
</dbReference>
<evidence type="ECO:0008006" key="4">
    <source>
        <dbReference type="Google" id="ProtNLM"/>
    </source>
</evidence>
<dbReference type="InterPro" id="IPR038674">
    <property type="entry name" value="CzcE_sf"/>
</dbReference>
<evidence type="ECO:0000313" key="2">
    <source>
        <dbReference type="EMBL" id="BAV33288.1"/>
    </source>
</evidence>
<evidence type="ECO:0000313" key="3">
    <source>
        <dbReference type="Proteomes" id="UP000243180"/>
    </source>
</evidence>
<dbReference type="InParanoid" id="A0A1B4XER7"/>
<keyword evidence="1" id="KW-0732">Signal</keyword>
<protein>
    <recommendedName>
        <fullName evidence="4">CzcE family metal-binding protein</fullName>
    </recommendedName>
</protein>
<keyword evidence="3" id="KW-1185">Reference proteome</keyword>
<dbReference type="OrthoDB" id="8781507at2"/>
<dbReference type="RefSeq" id="WP_096360165.1">
    <property type="nucleotide sequence ID" value="NZ_AP014879.1"/>
</dbReference>
<dbReference type="InterPro" id="IPR031560">
    <property type="entry name" value="CzcE"/>
</dbReference>
<sequence length="115" mass="12052">MKTLHTHLVSLAIAGAFAAAAPAFANHPAASPNLGTPVHDESADRTIVLDAGAKWANVTGGETIRFVVGGKSFSWRFDTFNTSPVFDLDKIAPAGMLDGRSIKVYVSPDPQQTSG</sequence>
<evidence type="ECO:0000256" key="1">
    <source>
        <dbReference type="SAM" id="SignalP"/>
    </source>
</evidence>